<organism evidence="2 3">
    <name type="scientific">Extremus antarcticus</name>
    <dbReference type="NCBI Taxonomy" id="702011"/>
    <lineage>
        <taxon>Eukaryota</taxon>
        <taxon>Fungi</taxon>
        <taxon>Dikarya</taxon>
        <taxon>Ascomycota</taxon>
        <taxon>Pezizomycotina</taxon>
        <taxon>Dothideomycetes</taxon>
        <taxon>Dothideomycetidae</taxon>
        <taxon>Mycosphaerellales</taxon>
        <taxon>Extremaceae</taxon>
        <taxon>Extremus</taxon>
    </lineage>
</organism>
<dbReference type="Proteomes" id="UP001271007">
    <property type="component" value="Unassembled WGS sequence"/>
</dbReference>
<reference evidence="2" key="1">
    <citation type="submission" date="2023-04" db="EMBL/GenBank/DDBJ databases">
        <title>Black Yeasts Isolated from many extreme environments.</title>
        <authorList>
            <person name="Coleine C."/>
            <person name="Stajich J.E."/>
            <person name="Selbmann L."/>
        </authorList>
    </citation>
    <scope>NUCLEOTIDE SEQUENCE</scope>
    <source>
        <strain evidence="2">CCFEE 5312</strain>
    </source>
</reference>
<sequence>MAGEDVPPDRGYKAAPAIQLNGVAIAAIDEEMRVQEQSSEAEVSDKEVQSDLSGEATTLDPSTSLAGPTVDARGAISSKQHVVGTGDSSVIPDQYAAAESDNVASLPDTSHPTRCPQLAAPALDPADFETWLSQNRDTATLREVGAKMEVYGRDSAWCSLLEAVGWHQTSLLVKACLAV</sequence>
<evidence type="ECO:0000256" key="1">
    <source>
        <dbReference type="SAM" id="MobiDB-lite"/>
    </source>
</evidence>
<dbReference type="AlphaFoldDB" id="A0AAJ0D9W8"/>
<feature type="region of interest" description="Disordered" evidence="1">
    <location>
        <begin position="34"/>
        <end position="88"/>
    </location>
</feature>
<protein>
    <submittedName>
        <fullName evidence="2">Uncharacterized protein</fullName>
    </submittedName>
</protein>
<evidence type="ECO:0000313" key="2">
    <source>
        <dbReference type="EMBL" id="KAK3049919.1"/>
    </source>
</evidence>
<proteinExistence type="predicted"/>
<accession>A0AAJ0D9W8</accession>
<dbReference type="EMBL" id="JAWDJX010000036">
    <property type="protein sequence ID" value="KAK3049919.1"/>
    <property type="molecule type" value="Genomic_DNA"/>
</dbReference>
<evidence type="ECO:0000313" key="3">
    <source>
        <dbReference type="Proteomes" id="UP001271007"/>
    </source>
</evidence>
<feature type="compositionally biased region" description="Polar residues" evidence="1">
    <location>
        <begin position="50"/>
        <end position="66"/>
    </location>
</feature>
<keyword evidence="3" id="KW-1185">Reference proteome</keyword>
<name>A0AAJ0D9W8_9PEZI</name>
<feature type="region of interest" description="Disordered" evidence="1">
    <location>
        <begin position="93"/>
        <end position="112"/>
    </location>
</feature>
<gene>
    <name evidence="2" type="ORF">LTR09_008839</name>
</gene>
<comment type="caution">
    <text evidence="2">The sequence shown here is derived from an EMBL/GenBank/DDBJ whole genome shotgun (WGS) entry which is preliminary data.</text>
</comment>